<dbReference type="Proteomes" id="UP001054889">
    <property type="component" value="Unassembled WGS sequence"/>
</dbReference>
<organism evidence="1 2">
    <name type="scientific">Eleusine coracana subsp. coracana</name>
    <dbReference type="NCBI Taxonomy" id="191504"/>
    <lineage>
        <taxon>Eukaryota</taxon>
        <taxon>Viridiplantae</taxon>
        <taxon>Streptophyta</taxon>
        <taxon>Embryophyta</taxon>
        <taxon>Tracheophyta</taxon>
        <taxon>Spermatophyta</taxon>
        <taxon>Magnoliopsida</taxon>
        <taxon>Liliopsida</taxon>
        <taxon>Poales</taxon>
        <taxon>Poaceae</taxon>
        <taxon>PACMAD clade</taxon>
        <taxon>Chloridoideae</taxon>
        <taxon>Cynodonteae</taxon>
        <taxon>Eleusininae</taxon>
        <taxon>Eleusine</taxon>
    </lineage>
</organism>
<keyword evidence="2" id="KW-1185">Reference proteome</keyword>
<evidence type="ECO:0000313" key="2">
    <source>
        <dbReference type="Proteomes" id="UP001054889"/>
    </source>
</evidence>
<protein>
    <submittedName>
        <fullName evidence="1">Uncharacterized protein</fullName>
    </submittedName>
</protein>
<comment type="caution">
    <text evidence="1">The sequence shown here is derived from an EMBL/GenBank/DDBJ whole genome shotgun (WGS) entry which is preliminary data.</text>
</comment>
<gene>
    <name evidence="1" type="primary">ga27561</name>
    <name evidence="1" type="ORF">PR202_ga27561</name>
</gene>
<sequence>MKGHVNLKKPGHKFLVIETGDYSSNNGHPPVMKRTIFFGQEIGAADSEWLCSWPIKVWHGLGSLCMTLLYALLIKVFQGAYIDILVVLDCNVWSNFEQVALYTEDIKKMAEEQHNNFKKALEMAR</sequence>
<dbReference type="EMBL" id="BQKI01000016">
    <property type="protein sequence ID" value="GJN09546.1"/>
    <property type="molecule type" value="Genomic_DNA"/>
</dbReference>
<reference evidence="1" key="1">
    <citation type="journal article" date="2018" name="DNA Res.">
        <title>Multiple hybrid de novo genome assembly of finger millet, an orphan allotetraploid crop.</title>
        <authorList>
            <person name="Hatakeyama M."/>
            <person name="Aluri S."/>
            <person name="Balachadran M.T."/>
            <person name="Sivarajan S.R."/>
            <person name="Patrignani A."/>
            <person name="Gruter S."/>
            <person name="Poveda L."/>
            <person name="Shimizu-Inatsugi R."/>
            <person name="Baeten J."/>
            <person name="Francoijs K.J."/>
            <person name="Nataraja K.N."/>
            <person name="Reddy Y.A.N."/>
            <person name="Phadnis S."/>
            <person name="Ravikumar R.L."/>
            <person name="Schlapbach R."/>
            <person name="Sreeman S.M."/>
            <person name="Shimizu K.K."/>
        </authorList>
    </citation>
    <scope>NUCLEOTIDE SEQUENCE</scope>
</reference>
<proteinExistence type="predicted"/>
<evidence type="ECO:0000313" key="1">
    <source>
        <dbReference type="EMBL" id="GJN09546.1"/>
    </source>
</evidence>
<dbReference type="AlphaFoldDB" id="A0AAV5DH99"/>
<name>A0AAV5DH99_ELECO</name>
<accession>A0AAV5DH99</accession>
<reference evidence="1" key="2">
    <citation type="submission" date="2021-12" db="EMBL/GenBank/DDBJ databases">
        <title>Resequencing data analysis of finger millet.</title>
        <authorList>
            <person name="Hatakeyama M."/>
            <person name="Aluri S."/>
            <person name="Balachadran M.T."/>
            <person name="Sivarajan S.R."/>
            <person name="Poveda L."/>
            <person name="Shimizu-Inatsugi R."/>
            <person name="Schlapbach R."/>
            <person name="Sreeman S.M."/>
            <person name="Shimizu K.K."/>
        </authorList>
    </citation>
    <scope>NUCLEOTIDE SEQUENCE</scope>
</reference>